<keyword evidence="2" id="KW-1185">Reference proteome</keyword>
<evidence type="ECO:0000313" key="2">
    <source>
        <dbReference type="Proteomes" id="UP001271007"/>
    </source>
</evidence>
<evidence type="ECO:0000313" key="1">
    <source>
        <dbReference type="EMBL" id="KAK3052000.1"/>
    </source>
</evidence>
<dbReference type="Proteomes" id="UP001271007">
    <property type="component" value="Unassembled WGS sequence"/>
</dbReference>
<sequence length="172" mass="18993">MASPGSNTRAQQQPRTRMSIEKYAENNKIVQDGVTLDCQRMMLAFDLAENAPSRFHQMNKAQQQVTAEWASALLAHDAALRYRGLIRAGLAIAAALIQVAEAASSLPELKYVEKSKVSMEMGKTIQTKMGLCKERFERVEPIMAGARTKLLAMAVEAGIRLVNYRSSIAGMY</sequence>
<organism evidence="1 2">
    <name type="scientific">Extremus antarcticus</name>
    <dbReference type="NCBI Taxonomy" id="702011"/>
    <lineage>
        <taxon>Eukaryota</taxon>
        <taxon>Fungi</taxon>
        <taxon>Dikarya</taxon>
        <taxon>Ascomycota</taxon>
        <taxon>Pezizomycotina</taxon>
        <taxon>Dothideomycetes</taxon>
        <taxon>Dothideomycetidae</taxon>
        <taxon>Mycosphaerellales</taxon>
        <taxon>Extremaceae</taxon>
        <taxon>Extremus</taxon>
    </lineage>
</organism>
<name>A0AAJ0DDT0_9PEZI</name>
<protein>
    <submittedName>
        <fullName evidence="1">Uncharacterized protein</fullName>
    </submittedName>
</protein>
<dbReference type="EMBL" id="JAWDJX010000023">
    <property type="protein sequence ID" value="KAK3052000.1"/>
    <property type="molecule type" value="Genomic_DNA"/>
</dbReference>
<proteinExistence type="predicted"/>
<comment type="caution">
    <text evidence="1">The sequence shown here is derived from an EMBL/GenBank/DDBJ whole genome shotgun (WGS) entry which is preliminary data.</text>
</comment>
<accession>A0AAJ0DDT0</accession>
<dbReference type="AlphaFoldDB" id="A0AAJ0DDT0"/>
<reference evidence="1" key="1">
    <citation type="submission" date="2023-04" db="EMBL/GenBank/DDBJ databases">
        <title>Black Yeasts Isolated from many extreme environments.</title>
        <authorList>
            <person name="Coleine C."/>
            <person name="Stajich J.E."/>
            <person name="Selbmann L."/>
        </authorList>
    </citation>
    <scope>NUCLEOTIDE SEQUENCE</scope>
    <source>
        <strain evidence="1">CCFEE 5312</strain>
    </source>
</reference>
<gene>
    <name evidence="1" type="ORF">LTR09_006954</name>
</gene>